<dbReference type="AlphaFoldDB" id="A0AAP0K4J9"/>
<gene>
    <name evidence="2" type="ORF">Sjap_005655</name>
</gene>
<feature type="signal peptide" evidence="1">
    <location>
        <begin position="1"/>
        <end position="22"/>
    </location>
</feature>
<dbReference type="Proteomes" id="UP001417504">
    <property type="component" value="Unassembled WGS sequence"/>
</dbReference>
<evidence type="ECO:0000313" key="2">
    <source>
        <dbReference type="EMBL" id="KAK9145752.1"/>
    </source>
</evidence>
<sequence length="122" mass="13278">MAAATLLSTRLLLVVAATTAIALNLFPTNVYGAEETIPLHVYADDQCRAELRIAYRVNCGSCHNIRFSTFKFYNDPTGYLVYNGKDCKGKGSVLTASDKDKCFLGSDKQGGVSLFFHCPKAS</sequence>
<proteinExistence type="predicted"/>
<evidence type="ECO:0000256" key="1">
    <source>
        <dbReference type="SAM" id="SignalP"/>
    </source>
</evidence>
<name>A0AAP0K4J9_9MAGN</name>
<accession>A0AAP0K4J9</accession>
<evidence type="ECO:0000313" key="3">
    <source>
        <dbReference type="Proteomes" id="UP001417504"/>
    </source>
</evidence>
<reference evidence="2 3" key="1">
    <citation type="submission" date="2024-01" db="EMBL/GenBank/DDBJ databases">
        <title>Genome assemblies of Stephania.</title>
        <authorList>
            <person name="Yang L."/>
        </authorList>
    </citation>
    <scope>NUCLEOTIDE SEQUENCE [LARGE SCALE GENOMIC DNA]</scope>
    <source>
        <strain evidence="2">QJT</strain>
        <tissue evidence="2">Leaf</tissue>
    </source>
</reference>
<comment type="caution">
    <text evidence="2">The sequence shown here is derived from an EMBL/GenBank/DDBJ whole genome shotgun (WGS) entry which is preliminary data.</text>
</comment>
<feature type="chain" id="PRO_5042937141" evidence="1">
    <location>
        <begin position="23"/>
        <end position="122"/>
    </location>
</feature>
<keyword evidence="3" id="KW-1185">Reference proteome</keyword>
<organism evidence="2 3">
    <name type="scientific">Stephania japonica</name>
    <dbReference type="NCBI Taxonomy" id="461633"/>
    <lineage>
        <taxon>Eukaryota</taxon>
        <taxon>Viridiplantae</taxon>
        <taxon>Streptophyta</taxon>
        <taxon>Embryophyta</taxon>
        <taxon>Tracheophyta</taxon>
        <taxon>Spermatophyta</taxon>
        <taxon>Magnoliopsida</taxon>
        <taxon>Ranunculales</taxon>
        <taxon>Menispermaceae</taxon>
        <taxon>Menispermoideae</taxon>
        <taxon>Cissampelideae</taxon>
        <taxon>Stephania</taxon>
    </lineage>
</organism>
<keyword evidence="1" id="KW-0732">Signal</keyword>
<protein>
    <submittedName>
        <fullName evidence="2">Uncharacterized protein</fullName>
    </submittedName>
</protein>
<dbReference type="EMBL" id="JBBNAE010000002">
    <property type="protein sequence ID" value="KAK9145752.1"/>
    <property type="molecule type" value="Genomic_DNA"/>
</dbReference>